<dbReference type="PANTHER" id="PTHR31280">
    <property type="entry name" value="PROTEIN UNC-13 HOMOLOG"/>
    <property type="match status" value="1"/>
</dbReference>
<dbReference type="EMBL" id="JBHFFA010000004">
    <property type="protein sequence ID" value="KAL2631700.1"/>
    <property type="molecule type" value="Genomic_DNA"/>
</dbReference>
<dbReference type="PANTHER" id="PTHR31280:SF4">
    <property type="entry name" value="ELONGATION FACTOR TS (DUF810)"/>
    <property type="match status" value="1"/>
</dbReference>
<feature type="region of interest" description="Disordered" evidence="1">
    <location>
        <begin position="82"/>
        <end position="104"/>
    </location>
</feature>
<dbReference type="InterPro" id="IPR008528">
    <property type="entry name" value="unc-13_homologue"/>
</dbReference>
<reference evidence="4 5" key="1">
    <citation type="submission" date="2024-09" db="EMBL/GenBank/DDBJ databases">
        <title>Chromosome-scale assembly of Riccia fluitans.</title>
        <authorList>
            <person name="Paukszto L."/>
            <person name="Sawicki J."/>
            <person name="Karawczyk K."/>
            <person name="Piernik-Szablinska J."/>
            <person name="Szczecinska M."/>
            <person name="Mazdziarz M."/>
        </authorList>
    </citation>
    <scope>NUCLEOTIDE SEQUENCE [LARGE SCALE GENOMIC DNA]</scope>
    <source>
        <strain evidence="4">Rf_01</strain>
        <tissue evidence="4">Aerial parts of the thallus</tissue>
    </source>
</reference>
<dbReference type="Proteomes" id="UP001605036">
    <property type="component" value="Unassembled WGS sequence"/>
</dbReference>
<gene>
    <name evidence="4" type="ORF">R1flu_016386</name>
</gene>
<keyword evidence="5" id="KW-1185">Reference proteome</keyword>
<sequence length="936" mass="103536">MAPNAPDQLMRVLSLSDAPVDSPFPELEIDLSEDDLRETAYEILVAACGHGALSARTQTKPKTGLHSVTSLTHRGLRKAAHALGSMRDKPVHPASKDKKRPPTTAEIVQYQMRIDEESETRIRRALLRAFSHHVGKPVESMLVPLELLQCIGPRDFTNPAHYQRWRRRQLRILEAGLLVYPAIRSEGGDTTLSQRLQKMLDDLQNSSTEVAKNTEGWNALKIAALAKAGRSVSGEHPSPKLHWADGYPLNVHLYLALLLSTFDTLEEGQLIDEIEDVLEMFKKTWGILGINEVLHDLCFMWVLFNQFIAAGQIETDLLTTAQAHMKELAALVDNHVVVHGAQAVKDSLTTIHSWCERRLLAYHETFPQGAQEVMEALLAIGLSAGRLLAEGSNQGGGAKRKDKNLSNFESDKVELYIRSSLKAAFAQMMETTDTRRRSFKKGDVPVPPLAALAADIGQLAADERAKYTPVLKKWNVCAGGIAAATLHACFGREVKQFLTGLQKVGPDVLQVLKAAQLLEEVLVQIAVEDAVDAEDGGKSLIREMQPYDCESFIEKLSKEWLQNALVNLIEWVGRNIEHEEWKPKSTREGYAHSAVEILSIIDETMEAFFGLPFSTNPQYVEQLVSGVESAIQLYCQKTLAGTGKKERYVPSLPSLTRYDPSEFKKIGQQLQKSRIVAPSDGEVSITRNEELVNICVRINTLHHLSTEMEYLGKRLKHGWQKEVPSRTELQQNGQQGASSFTDVARELDNGVQFLIELVSYRVVFFDLRSVFWEGLYAGGVKDARIGTVIDQLDPLLGVVAETVAASLRNRVVGALMKASMDCLVLVLLAGGPSRAFSLEDAGMLEEDLFELTDLFTAGGDGLPEALVTSATRQIHGILSLFTLNTAYLIQKLREVYPEADAGTTSMFKSNAAVVPRTTGVEVVLTGEVRQLSYRFG</sequence>
<feature type="domain" description="MHD2" evidence="3">
    <location>
        <begin position="782"/>
        <end position="892"/>
    </location>
</feature>
<evidence type="ECO:0000256" key="1">
    <source>
        <dbReference type="SAM" id="MobiDB-lite"/>
    </source>
</evidence>
<comment type="caution">
    <text evidence="4">The sequence shown here is derived from an EMBL/GenBank/DDBJ whole genome shotgun (WGS) entry which is preliminary data.</text>
</comment>
<name>A0ABD1YLX3_9MARC</name>
<dbReference type="PROSITE" id="PS51259">
    <property type="entry name" value="MHD2"/>
    <property type="match status" value="1"/>
</dbReference>
<evidence type="ECO:0008006" key="6">
    <source>
        <dbReference type="Google" id="ProtNLM"/>
    </source>
</evidence>
<protein>
    <recommendedName>
        <fullName evidence="6">Protein unc-13 homolog</fullName>
    </recommendedName>
</protein>
<proteinExistence type="predicted"/>
<dbReference type="InterPro" id="IPR014772">
    <property type="entry name" value="Munc13_dom-2"/>
</dbReference>
<dbReference type="PROSITE" id="PS51258">
    <property type="entry name" value="MHD1"/>
    <property type="match status" value="1"/>
</dbReference>
<feature type="domain" description="MHD1" evidence="2">
    <location>
        <begin position="509"/>
        <end position="652"/>
    </location>
</feature>
<feature type="compositionally biased region" description="Basic and acidic residues" evidence="1">
    <location>
        <begin position="86"/>
        <end position="96"/>
    </location>
</feature>
<dbReference type="InterPro" id="IPR014770">
    <property type="entry name" value="Munc13_1"/>
</dbReference>
<evidence type="ECO:0000313" key="4">
    <source>
        <dbReference type="EMBL" id="KAL2631700.1"/>
    </source>
</evidence>
<dbReference type="Gene3D" id="1.10.357.50">
    <property type="match status" value="1"/>
</dbReference>
<dbReference type="AlphaFoldDB" id="A0ABD1YLX3"/>
<evidence type="ECO:0000259" key="3">
    <source>
        <dbReference type="PROSITE" id="PS51259"/>
    </source>
</evidence>
<dbReference type="Pfam" id="PF25761">
    <property type="entry name" value="TPR_PATROL1"/>
    <property type="match status" value="1"/>
</dbReference>
<dbReference type="InterPro" id="IPR057984">
    <property type="entry name" value="PATROL1_C"/>
</dbReference>
<organism evidence="4 5">
    <name type="scientific">Riccia fluitans</name>
    <dbReference type="NCBI Taxonomy" id="41844"/>
    <lineage>
        <taxon>Eukaryota</taxon>
        <taxon>Viridiplantae</taxon>
        <taxon>Streptophyta</taxon>
        <taxon>Embryophyta</taxon>
        <taxon>Marchantiophyta</taxon>
        <taxon>Marchantiopsida</taxon>
        <taxon>Marchantiidae</taxon>
        <taxon>Marchantiales</taxon>
        <taxon>Ricciaceae</taxon>
        <taxon>Riccia</taxon>
    </lineage>
</organism>
<evidence type="ECO:0000313" key="5">
    <source>
        <dbReference type="Proteomes" id="UP001605036"/>
    </source>
</evidence>
<evidence type="ECO:0000259" key="2">
    <source>
        <dbReference type="PROSITE" id="PS51258"/>
    </source>
</evidence>
<accession>A0ABD1YLX3</accession>